<accession>A0A815YRP8</accession>
<evidence type="ECO:0000313" key="2">
    <source>
        <dbReference type="EMBL" id="CAF1573769.1"/>
    </source>
</evidence>
<evidence type="ECO:0000256" key="1">
    <source>
        <dbReference type="SAM" id="Phobius"/>
    </source>
</evidence>
<dbReference type="AlphaFoldDB" id="A0A815YRP8"/>
<keyword evidence="3" id="KW-1185">Reference proteome</keyword>
<sequence>MSQNVVAGSYIIYNVGNVEPGLIDNVKKQITDAGGRITYEYSSVMKKESYVRQQAWNSNQHITLPSIALVNLTPRYTIACPGYTLVGNPIPSSSLSLVIRYNSSFLMNNISIVNVYKHLHENTSWFNTKPSDKRIDNIIKRMRESMANPPNELYYPTHTRFSNASIVNWILLALVSGVVAYYIYQHKQKTILGSI</sequence>
<protein>
    <submittedName>
        <fullName evidence="2">Uncharacterized protein</fullName>
    </submittedName>
</protein>
<keyword evidence="1" id="KW-0472">Membrane</keyword>
<reference evidence="2" key="1">
    <citation type="submission" date="2021-02" db="EMBL/GenBank/DDBJ databases">
        <authorList>
            <person name="Nowell W R."/>
        </authorList>
    </citation>
    <scope>NUCLEOTIDE SEQUENCE</scope>
</reference>
<proteinExistence type="predicted"/>
<dbReference type="Proteomes" id="UP000663828">
    <property type="component" value="Unassembled WGS sequence"/>
</dbReference>
<keyword evidence="1" id="KW-0812">Transmembrane</keyword>
<gene>
    <name evidence="2" type="ORF">XAT740_LOCUS44740</name>
</gene>
<dbReference type="EMBL" id="CAJNOR010005719">
    <property type="protein sequence ID" value="CAF1573769.1"/>
    <property type="molecule type" value="Genomic_DNA"/>
</dbReference>
<name>A0A815YRP8_ADIRI</name>
<keyword evidence="1" id="KW-1133">Transmembrane helix</keyword>
<comment type="caution">
    <text evidence="2">The sequence shown here is derived from an EMBL/GenBank/DDBJ whole genome shotgun (WGS) entry which is preliminary data.</text>
</comment>
<feature type="transmembrane region" description="Helical" evidence="1">
    <location>
        <begin position="166"/>
        <end position="184"/>
    </location>
</feature>
<evidence type="ECO:0000313" key="3">
    <source>
        <dbReference type="Proteomes" id="UP000663828"/>
    </source>
</evidence>
<organism evidence="2 3">
    <name type="scientific">Adineta ricciae</name>
    <name type="common">Rotifer</name>
    <dbReference type="NCBI Taxonomy" id="249248"/>
    <lineage>
        <taxon>Eukaryota</taxon>
        <taxon>Metazoa</taxon>
        <taxon>Spiralia</taxon>
        <taxon>Gnathifera</taxon>
        <taxon>Rotifera</taxon>
        <taxon>Eurotatoria</taxon>
        <taxon>Bdelloidea</taxon>
        <taxon>Adinetida</taxon>
        <taxon>Adinetidae</taxon>
        <taxon>Adineta</taxon>
    </lineage>
</organism>